<dbReference type="Gene3D" id="1.25.40.10">
    <property type="entry name" value="Tetratricopeptide repeat domain"/>
    <property type="match status" value="2"/>
</dbReference>
<dbReference type="EMBL" id="FMIC01000002">
    <property type="protein sequence ID" value="SCL73350.1"/>
    <property type="molecule type" value="Genomic_DNA"/>
</dbReference>
<dbReference type="GO" id="GO:0003677">
    <property type="term" value="F:DNA binding"/>
    <property type="evidence" value="ECO:0007669"/>
    <property type="project" value="UniProtKB-UniRule"/>
</dbReference>
<dbReference type="PROSITE" id="PS51755">
    <property type="entry name" value="OMPR_PHOB"/>
    <property type="match status" value="1"/>
</dbReference>
<evidence type="ECO:0000256" key="5">
    <source>
        <dbReference type="PROSITE-ProRule" id="PRU01091"/>
    </source>
</evidence>
<protein>
    <submittedName>
        <fullName evidence="7">DNA-binding transcriptional activator of the SARP family</fullName>
    </submittedName>
</protein>
<evidence type="ECO:0000313" key="10">
    <source>
        <dbReference type="Proteomes" id="UP001334804"/>
    </source>
</evidence>
<accession>A0A1C6W573</accession>
<evidence type="ECO:0000256" key="3">
    <source>
        <dbReference type="ARBA" id="ARBA00023125"/>
    </source>
</evidence>
<dbReference type="Gene3D" id="3.40.50.300">
    <property type="entry name" value="P-loop containing nucleotide triphosphate hydrolases"/>
    <property type="match status" value="1"/>
</dbReference>
<dbReference type="SUPFAM" id="SSF48452">
    <property type="entry name" value="TPR-like"/>
    <property type="match status" value="2"/>
</dbReference>
<dbReference type="InterPro" id="IPR001867">
    <property type="entry name" value="OmpR/PhoB-type_DNA-bd"/>
</dbReference>
<gene>
    <name evidence="7" type="ORF">GA0070608_5624</name>
    <name evidence="8" type="ORF">OIE14_31050</name>
</gene>
<feature type="DNA-binding region" description="OmpR/PhoB-type" evidence="5">
    <location>
        <begin position="1"/>
        <end position="94"/>
    </location>
</feature>
<dbReference type="SUPFAM" id="SSF52540">
    <property type="entry name" value="P-loop containing nucleoside triphosphate hydrolases"/>
    <property type="match status" value="1"/>
</dbReference>
<dbReference type="InterPro" id="IPR036388">
    <property type="entry name" value="WH-like_DNA-bd_sf"/>
</dbReference>
<dbReference type="SUPFAM" id="SSF46894">
    <property type="entry name" value="C-terminal effector domain of the bipartite response regulators"/>
    <property type="match status" value="1"/>
</dbReference>
<comment type="similarity">
    <text evidence="1">Belongs to the AfsR/DnrI/RedD regulatory family.</text>
</comment>
<evidence type="ECO:0000313" key="7">
    <source>
        <dbReference type="EMBL" id="SCL73350.1"/>
    </source>
</evidence>
<dbReference type="AlphaFoldDB" id="A0A1C6W573"/>
<dbReference type="GO" id="GO:0000160">
    <property type="term" value="P:phosphorelay signal transduction system"/>
    <property type="evidence" value="ECO:0007669"/>
    <property type="project" value="InterPro"/>
</dbReference>
<keyword evidence="3 5" id="KW-0238">DNA-binding</keyword>
<keyword evidence="4" id="KW-0804">Transcription</keyword>
<dbReference type="PANTHER" id="PTHR35807">
    <property type="entry name" value="TRANSCRIPTIONAL REGULATOR REDD-RELATED"/>
    <property type="match status" value="1"/>
</dbReference>
<dbReference type="STRING" id="47871.GA0070608_5624"/>
<dbReference type="Proteomes" id="UP000199343">
    <property type="component" value="Unassembled WGS sequence"/>
</dbReference>
<keyword evidence="10" id="KW-1185">Reference proteome</keyword>
<keyword evidence="2" id="KW-0805">Transcription regulation</keyword>
<dbReference type="SMART" id="SM00028">
    <property type="entry name" value="TPR"/>
    <property type="match status" value="5"/>
</dbReference>
<dbReference type="Pfam" id="PF03704">
    <property type="entry name" value="BTAD"/>
    <property type="match status" value="1"/>
</dbReference>
<reference evidence="8 10" key="2">
    <citation type="submission" date="2022-10" db="EMBL/GenBank/DDBJ databases">
        <title>The complete genomes of actinobacterial strains from the NBC collection.</title>
        <authorList>
            <person name="Joergensen T.S."/>
            <person name="Alvarez Arevalo M."/>
            <person name="Sterndorff E.B."/>
            <person name="Faurdal D."/>
            <person name="Vuksanovic O."/>
            <person name="Mourched A.-S."/>
            <person name="Charusanti P."/>
            <person name="Shaw S."/>
            <person name="Blin K."/>
            <person name="Weber T."/>
        </authorList>
    </citation>
    <scope>NUCLEOTIDE SEQUENCE [LARGE SCALE GENOMIC DNA]</scope>
    <source>
        <strain evidence="8 10">NBC 01809</strain>
    </source>
</reference>
<sequence length="968" mass="104449">MRFQLLGPLDVWADGRRVPLGTVKQRLLCATLLLDPNEVLHTEHLAEMLWDEPRPASAAANLRTYAHGLRQGLRDQPDGASRLHTGTGGYLLEVRPGERDLDEFEEAAQQGRDARTRGELRQAEASLAHALTLWRDSPLAGLPLPRTIAVRLTRLHEQRLMVEEEHVQARLDLGASAELVGRLRGHVETHPLRQRGWGQLMTALYRTGDIAGAVDAYLRARRVLADQLGIDPSPWLEALYRDILDHSPHLTGEPQRSLPARVVIRGLPPAVDTFVGRREEIDAVRGWLDGPTTSPVVALHGPGGAGKSALAVRLAHHLADRYPGGTLYVDLQGSDVDLPPLRPIDVLGRFLRALGVPGGAVPSDVGEATVAYRSEIAGRRVLVVLDNARDAAQVRALLPADGSCGVVVTSRRMLATLPNGRHLAVGLLSRTEAVGLLAGECGAGRVAAEPDAAARLVELCGMLPLAIRIVGARLASRPGWPIARLVERLADPGLRLSELEFDDLSVRPSISLTYAALCDGGAPGQLCARVFRMIGSTRLPDVTVRAVAALLGESLARAESALDRLADERLVEPREPGVYGIHDLVRLYAVERAEDEPADERETALRRLLEMYVQGARELERITNAGWAPIGPGDQARPAWHDLPENLAQAARWLAEEHPNILAAFRQACTSAPATAKLAATLAWASVASLHRHGYLQEALTLVDGAVATTERLGLTLEHCAALFYRAAFNKGTADPSVVEADLLRCLDLLQPLDDRNRIASCLEALGNLRYRMGDVPRALAYHDETLALRRESGRPLPVGATLSNAAQVRLSAGAEKEAFADVEEALRIARDIDAIGLEGAALSMRGQLLCRTGRWSEARECLDEAMVATGRSGDLPSRCEALLSRAAAHLRLGDHAAAARDADEAGTAAVRIGDRYLLAVARQARGGIARAAGDRSAASALEAEAREAISSLPGYREPQYVEYFGQL</sequence>
<dbReference type="InterPro" id="IPR041664">
    <property type="entry name" value="AAA_16"/>
</dbReference>
<name>A0A1C6W573_9ACTN</name>
<dbReference type="Proteomes" id="UP001334804">
    <property type="component" value="Chromosome"/>
</dbReference>
<evidence type="ECO:0000256" key="4">
    <source>
        <dbReference type="ARBA" id="ARBA00023163"/>
    </source>
</evidence>
<dbReference type="CDD" id="cd15831">
    <property type="entry name" value="BTAD"/>
    <property type="match status" value="1"/>
</dbReference>
<evidence type="ECO:0000256" key="1">
    <source>
        <dbReference type="ARBA" id="ARBA00005820"/>
    </source>
</evidence>
<dbReference type="InterPro" id="IPR005158">
    <property type="entry name" value="BTAD"/>
</dbReference>
<evidence type="ECO:0000313" key="9">
    <source>
        <dbReference type="Proteomes" id="UP000199343"/>
    </source>
</evidence>
<feature type="domain" description="OmpR/PhoB-type" evidence="6">
    <location>
        <begin position="1"/>
        <end position="94"/>
    </location>
</feature>
<dbReference type="PANTHER" id="PTHR35807:SF1">
    <property type="entry name" value="TRANSCRIPTIONAL REGULATOR REDD"/>
    <property type="match status" value="1"/>
</dbReference>
<dbReference type="EMBL" id="CP109071">
    <property type="protein sequence ID" value="WSA35886.1"/>
    <property type="molecule type" value="Genomic_DNA"/>
</dbReference>
<dbReference type="PRINTS" id="PR00364">
    <property type="entry name" value="DISEASERSIST"/>
</dbReference>
<organism evidence="7 9">
    <name type="scientific">Micromonospora peucetia</name>
    <dbReference type="NCBI Taxonomy" id="47871"/>
    <lineage>
        <taxon>Bacteria</taxon>
        <taxon>Bacillati</taxon>
        <taxon>Actinomycetota</taxon>
        <taxon>Actinomycetes</taxon>
        <taxon>Micromonosporales</taxon>
        <taxon>Micromonosporaceae</taxon>
        <taxon>Micromonospora</taxon>
    </lineage>
</organism>
<dbReference type="Pfam" id="PF13191">
    <property type="entry name" value="AAA_16"/>
    <property type="match status" value="1"/>
</dbReference>
<dbReference type="InterPro" id="IPR011990">
    <property type="entry name" value="TPR-like_helical_dom_sf"/>
</dbReference>
<evidence type="ECO:0000259" key="6">
    <source>
        <dbReference type="PROSITE" id="PS51755"/>
    </source>
</evidence>
<dbReference type="InterPro" id="IPR019734">
    <property type="entry name" value="TPR_rpt"/>
</dbReference>
<dbReference type="GO" id="GO:0043531">
    <property type="term" value="F:ADP binding"/>
    <property type="evidence" value="ECO:0007669"/>
    <property type="project" value="InterPro"/>
</dbReference>
<proteinExistence type="inferred from homology"/>
<dbReference type="RefSeq" id="WP_245716155.1">
    <property type="nucleotide sequence ID" value="NZ_CP109071.1"/>
</dbReference>
<dbReference type="InterPro" id="IPR027417">
    <property type="entry name" value="P-loop_NTPase"/>
</dbReference>
<dbReference type="InterPro" id="IPR016032">
    <property type="entry name" value="Sig_transdc_resp-reg_C-effctor"/>
</dbReference>
<reference evidence="7 9" key="1">
    <citation type="submission" date="2016-06" db="EMBL/GenBank/DDBJ databases">
        <authorList>
            <person name="Kjaerup R.B."/>
            <person name="Dalgaard T.S."/>
            <person name="Juul-Madsen H.R."/>
        </authorList>
    </citation>
    <scope>NUCLEOTIDE SEQUENCE [LARGE SCALE GENOMIC DNA]</scope>
    <source>
        <strain evidence="7 9">DSM 43363</strain>
    </source>
</reference>
<dbReference type="Pfam" id="PF13424">
    <property type="entry name" value="TPR_12"/>
    <property type="match status" value="1"/>
</dbReference>
<evidence type="ECO:0000313" key="8">
    <source>
        <dbReference type="EMBL" id="WSA35886.1"/>
    </source>
</evidence>
<dbReference type="SMART" id="SM00862">
    <property type="entry name" value="Trans_reg_C"/>
    <property type="match status" value="1"/>
</dbReference>
<dbReference type="InterPro" id="IPR051677">
    <property type="entry name" value="AfsR-DnrI-RedD_regulator"/>
</dbReference>
<dbReference type="GO" id="GO:0006355">
    <property type="term" value="P:regulation of DNA-templated transcription"/>
    <property type="evidence" value="ECO:0007669"/>
    <property type="project" value="InterPro"/>
</dbReference>
<dbReference type="Gene3D" id="1.10.10.10">
    <property type="entry name" value="Winged helix-like DNA-binding domain superfamily/Winged helix DNA-binding domain"/>
    <property type="match status" value="1"/>
</dbReference>
<evidence type="ECO:0000256" key="2">
    <source>
        <dbReference type="ARBA" id="ARBA00023015"/>
    </source>
</evidence>
<dbReference type="SMART" id="SM01043">
    <property type="entry name" value="BTAD"/>
    <property type="match status" value="1"/>
</dbReference>